<dbReference type="PANTHER" id="PTHR42915:SF1">
    <property type="entry name" value="PEPTIDOGLYCAN BETA-N-ACETYLMURAMIDASE NAMZ"/>
    <property type="match status" value="1"/>
</dbReference>
<feature type="domain" description="Peptidoglycan beta-N-acetylmuramidase NamZ C-terminal" evidence="2">
    <location>
        <begin position="257"/>
        <end position="397"/>
    </location>
</feature>
<dbReference type="Gene3D" id="3.40.50.12170">
    <property type="entry name" value="Uncharacterised protein PF07075, DUF1343"/>
    <property type="match status" value="1"/>
</dbReference>
<dbReference type="HOGENOM" id="CLU_033227_0_0_10"/>
<dbReference type="Pfam" id="PF20732">
    <property type="entry name" value="NamZ_C"/>
    <property type="match status" value="1"/>
</dbReference>
<reference evidence="3 4" key="1">
    <citation type="submission" date="2012-08" db="EMBL/GenBank/DDBJ databases">
        <title>The Genome Sequence of Barnesiella intestinihominis YIT 11860.</title>
        <authorList>
            <consortium name="The Broad Institute Genome Sequencing Platform"/>
            <person name="Earl A."/>
            <person name="Ward D."/>
            <person name="Feldgarden M."/>
            <person name="Gevers D."/>
            <person name="Morotomi M."/>
            <person name="Walker B."/>
            <person name="Young S.K."/>
            <person name="Zeng Q."/>
            <person name="Gargeya S."/>
            <person name="Fitzgerald M."/>
            <person name="Haas B."/>
            <person name="Abouelleil A."/>
            <person name="Alvarado L."/>
            <person name="Arachchi H.M."/>
            <person name="Berlin A.M."/>
            <person name="Chapman S.B."/>
            <person name="Goldberg J."/>
            <person name="Griggs A."/>
            <person name="Gujja S."/>
            <person name="Hansen M."/>
            <person name="Howarth C."/>
            <person name="Imamovic A."/>
            <person name="Larimer J."/>
            <person name="McCowen C."/>
            <person name="Montmayeur A."/>
            <person name="Murphy C."/>
            <person name="Neiman D."/>
            <person name="Pearson M."/>
            <person name="Priest M."/>
            <person name="Roberts A."/>
            <person name="Saif S."/>
            <person name="Shea T."/>
            <person name="Sisk P."/>
            <person name="Sykes S."/>
            <person name="Wortman J."/>
            <person name="Nusbaum C."/>
            <person name="Birren B."/>
        </authorList>
    </citation>
    <scope>NUCLEOTIDE SEQUENCE [LARGE SCALE GENOMIC DNA]</scope>
    <source>
        <strain evidence="3 4">YIT 11860</strain>
    </source>
</reference>
<evidence type="ECO:0000313" key="3">
    <source>
        <dbReference type="EMBL" id="EJZ63396.1"/>
    </source>
</evidence>
<proteinExistence type="predicted"/>
<evidence type="ECO:0000313" key="4">
    <source>
        <dbReference type="Proteomes" id="UP000006044"/>
    </source>
</evidence>
<keyword evidence="4" id="KW-1185">Reference proteome</keyword>
<dbReference type="PATRIC" id="fig|742726.3.peg.2147"/>
<sequence length="399" mass="45409">MKYSAMRRINAMGKQILFLLFICSISIVQAEENRVIVGAERTAEYYPLLEGKRVAVFSNHTGMIGNRHLVDVLVGEGLNVVTIFSPEHGFRGNADAGEHVSGSIDPKTGIKISSLYDGKSGRPSDESMRMFDVLVVDIQDVGLRFYTYYISMVKLMDACAEHGRMVIVLDRPNPNGHYIDGPILDMKYKSGVGWLPIPVVHGMTLGELARMVNGERWLSDGRICDLTVIPCKNYTHRTMYELPIPPSPNLPNMKSIYLYPSTCYFEATPVSLGRGTDWPFQIYGHPNMVGYTFSFTPRSVPGAKNPPLLNKKCYGVDLTRLSNEEIWEKGINFDYVIDAYRNLNLGDHFFRPFFEKLIGVDYVREMIKAGKSSEEIKAMWHDDVEKFREQRRPYLLYEE</sequence>
<dbReference type="InterPro" id="IPR048502">
    <property type="entry name" value="NamZ_N"/>
</dbReference>
<dbReference type="InterPro" id="IPR008302">
    <property type="entry name" value="NamZ"/>
</dbReference>
<name>K0WYN8_9BACT</name>
<organism evidence="3 4">
    <name type="scientific">Barnesiella intestinihominis YIT 11860</name>
    <dbReference type="NCBI Taxonomy" id="742726"/>
    <lineage>
        <taxon>Bacteria</taxon>
        <taxon>Pseudomonadati</taxon>
        <taxon>Bacteroidota</taxon>
        <taxon>Bacteroidia</taxon>
        <taxon>Bacteroidales</taxon>
        <taxon>Barnesiellaceae</taxon>
        <taxon>Barnesiella</taxon>
    </lineage>
</organism>
<protein>
    <recommendedName>
        <fullName evidence="5">DUF1343 domain-containing protein</fullName>
    </recommendedName>
</protein>
<gene>
    <name evidence="3" type="ORF">HMPREF9448_02052</name>
</gene>
<dbReference type="PANTHER" id="PTHR42915">
    <property type="entry name" value="HYPOTHETICAL 460 KDA PROTEIN IN FEUA-SIGW INTERGENIC REGION [PRECURSOR]"/>
    <property type="match status" value="1"/>
</dbReference>
<dbReference type="EMBL" id="ADLE01000014">
    <property type="protein sequence ID" value="EJZ63396.1"/>
    <property type="molecule type" value="Genomic_DNA"/>
</dbReference>
<dbReference type="Proteomes" id="UP000006044">
    <property type="component" value="Unassembled WGS sequence"/>
</dbReference>
<dbReference type="Gene3D" id="3.90.1150.140">
    <property type="match status" value="1"/>
</dbReference>
<evidence type="ECO:0000259" key="2">
    <source>
        <dbReference type="Pfam" id="PF20732"/>
    </source>
</evidence>
<evidence type="ECO:0008006" key="5">
    <source>
        <dbReference type="Google" id="ProtNLM"/>
    </source>
</evidence>
<dbReference type="Pfam" id="PF07075">
    <property type="entry name" value="NamZ_N"/>
    <property type="match status" value="1"/>
</dbReference>
<evidence type="ECO:0000259" key="1">
    <source>
        <dbReference type="Pfam" id="PF07075"/>
    </source>
</evidence>
<dbReference type="PIRSF" id="PIRSF016719">
    <property type="entry name" value="UCP016719"/>
    <property type="match status" value="1"/>
</dbReference>
<comment type="caution">
    <text evidence="3">The sequence shown here is derived from an EMBL/GenBank/DDBJ whole genome shotgun (WGS) entry which is preliminary data.</text>
</comment>
<dbReference type="GO" id="GO:0033922">
    <property type="term" value="F:peptidoglycan beta-N-acetylmuramidase activity"/>
    <property type="evidence" value="ECO:0007669"/>
    <property type="project" value="InterPro"/>
</dbReference>
<dbReference type="STRING" id="742726.HMPREF9448_02052"/>
<dbReference type="AlphaFoldDB" id="K0WYN8"/>
<feature type="domain" description="Peptidoglycan beta-N-acetylmuramidase NamZ N-terminal" evidence="1">
    <location>
        <begin position="54"/>
        <end position="253"/>
    </location>
</feature>
<dbReference type="eggNOG" id="COG3876">
    <property type="taxonomic scope" value="Bacteria"/>
</dbReference>
<accession>K0WYN8</accession>
<dbReference type="InterPro" id="IPR048503">
    <property type="entry name" value="NamZ_C"/>
</dbReference>